<keyword evidence="12" id="KW-1185">Reference proteome</keyword>
<keyword evidence="2 9" id="KW-0808">Transferase</keyword>
<organism evidence="11 12">
    <name type="scientific">Citroniella saccharovorans</name>
    <dbReference type="NCBI Taxonomy" id="2053367"/>
    <lineage>
        <taxon>Bacteria</taxon>
        <taxon>Bacillati</taxon>
        <taxon>Bacillota</taxon>
        <taxon>Tissierellia</taxon>
        <taxon>Tissierellales</taxon>
        <taxon>Peptoniphilaceae</taxon>
        <taxon>Citroniella</taxon>
    </lineage>
</organism>
<keyword evidence="4 9" id="KW-0547">Nucleotide-binding</keyword>
<reference evidence="11 12" key="1">
    <citation type="submission" date="2024-01" db="EMBL/GenBank/DDBJ databases">
        <title>Complete genome sequence of Citroniella saccharovorans strain M6.X9, isolated from human fecal sample.</title>
        <authorList>
            <person name="Cheng G."/>
            <person name="Westerholm M."/>
            <person name="Schnurer A."/>
        </authorList>
    </citation>
    <scope>NUCLEOTIDE SEQUENCE [LARGE SCALE GENOMIC DNA]</scope>
    <source>
        <strain evidence="11 12">DSM 29873</strain>
    </source>
</reference>
<feature type="domain" description="Cytidyltransferase-like" evidence="10">
    <location>
        <begin position="4"/>
        <end position="132"/>
    </location>
</feature>
<comment type="catalytic activity">
    <reaction evidence="8 9">
        <text>(R)-4'-phosphopantetheine + ATP + H(+) = 3'-dephospho-CoA + diphosphate</text>
        <dbReference type="Rhea" id="RHEA:19801"/>
        <dbReference type="ChEBI" id="CHEBI:15378"/>
        <dbReference type="ChEBI" id="CHEBI:30616"/>
        <dbReference type="ChEBI" id="CHEBI:33019"/>
        <dbReference type="ChEBI" id="CHEBI:57328"/>
        <dbReference type="ChEBI" id="CHEBI:61723"/>
        <dbReference type="EC" id="2.7.7.3"/>
    </reaction>
</comment>
<dbReference type="Proteomes" id="UP001357733">
    <property type="component" value="Unassembled WGS sequence"/>
</dbReference>
<evidence type="ECO:0000259" key="10">
    <source>
        <dbReference type="Pfam" id="PF01467"/>
    </source>
</evidence>
<keyword evidence="7 9" id="KW-0173">Coenzyme A biosynthesis</keyword>
<dbReference type="EMBL" id="JAYKOT010000003">
    <property type="protein sequence ID" value="MEB3429663.1"/>
    <property type="molecule type" value="Genomic_DNA"/>
</dbReference>
<dbReference type="CDD" id="cd02163">
    <property type="entry name" value="PPAT"/>
    <property type="match status" value="1"/>
</dbReference>
<feature type="binding site" evidence="9">
    <location>
        <begin position="8"/>
        <end position="9"/>
    </location>
    <ligand>
        <name>ATP</name>
        <dbReference type="ChEBI" id="CHEBI:30616"/>
    </ligand>
</feature>
<evidence type="ECO:0000256" key="8">
    <source>
        <dbReference type="ARBA" id="ARBA00029346"/>
    </source>
</evidence>
<evidence type="ECO:0000256" key="4">
    <source>
        <dbReference type="ARBA" id="ARBA00022741"/>
    </source>
</evidence>
<evidence type="ECO:0000313" key="11">
    <source>
        <dbReference type="EMBL" id="MEB3429663.1"/>
    </source>
</evidence>
<dbReference type="Pfam" id="PF01467">
    <property type="entry name" value="CTP_transf_like"/>
    <property type="match status" value="1"/>
</dbReference>
<evidence type="ECO:0000256" key="3">
    <source>
        <dbReference type="ARBA" id="ARBA00022695"/>
    </source>
</evidence>
<keyword evidence="6 9" id="KW-0460">Magnesium</keyword>
<dbReference type="GO" id="GO:0004595">
    <property type="term" value="F:pantetheine-phosphate adenylyltransferase activity"/>
    <property type="evidence" value="ECO:0007669"/>
    <property type="project" value="UniProtKB-UniRule"/>
</dbReference>
<comment type="function">
    <text evidence="9">Reversibly transfers an adenylyl group from ATP to 4'-phosphopantetheine, yielding dephospho-CoA (dPCoA) and pyrophosphate.</text>
</comment>
<dbReference type="PANTHER" id="PTHR21342">
    <property type="entry name" value="PHOSPHOPANTETHEINE ADENYLYLTRANSFERASE"/>
    <property type="match status" value="1"/>
</dbReference>
<dbReference type="Gene3D" id="3.40.50.620">
    <property type="entry name" value="HUPs"/>
    <property type="match status" value="1"/>
</dbReference>
<feature type="binding site" evidence="9">
    <location>
        <position position="40"/>
    </location>
    <ligand>
        <name>substrate</name>
    </ligand>
</feature>
<keyword evidence="5 9" id="KW-0067">ATP-binding</keyword>
<dbReference type="AlphaFoldDB" id="A0AAW9MV28"/>
<protein>
    <recommendedName>
        <fullName evidence="9">Phosphopantetheine adenylyltransferase</fullName>
        <ecNumber evidence="9">2.7.7.3</ecNumber>
    </recommendedName>
    <alternativeName>
        <fullName evidence="9">Dephospho-CoA pyrophosphorylase</fullName>
    </alternativeName>
    <alternativeName>
        <fullName evidence="9">Pantetheine-phosphate adenylyltransferase</fullName>
        <shortName evidence="9">PPAT</shortName>
    </alternativeName>
</protein>
<evidence type="ECO:0000313" key="12">
    <source>
        <dbReference type="Proteomes" id="UP001357733"/>
    </source>
</evidence>
<dbReference type="PRINTS" id="PR01020">
    <property type="entry name" value="LPSBIOSNTHSS"/>
</dbReference>
<dbReference type="GO" id="GO:0005524">
    <property type="term" value="F:ATP binding"/>
    <property type="evidence" value="ECO:0007669"/>
    <property type="project" value="UniProtKB-KW"/>
</dbReference>
<dbReference type="GO" id="GO:0015937">
    <property type="term" value="P:coenzyme A biosynthetic process"/>
    <property type="evidence" value="ECO:0007669"/>
    <property type="project" value="UniProtKB-UniRule"/>
</dbReference>
<evidence type="ECO:0000256" key="1">
    <source>
        <dbReference type="ARBA" id="ARBA00022490"/>
    </source>
</evidence>
<dbReference type="InterPro" id="IPR001980">
    <property type="entry name" value="PPAT"/>
</dbReference>
<feature type="binding site" evidence="9">
    <location>
        <position position="8"/>
    </location>
    <ligand>
        <name>substrate</name>
    </ligand>
</feature>
<dbReference type="GO" id="GO:0005737">
    <property type="term" value="C:cytoplasm"/>
    <property type="evidence" value="ECO:0007669"/>
    <property type="project" value="UniProtKB-SubCell"/>
</dbReference>
<evidence type="ECO:0000256" key="2">
    <source>
        <dbReference type="ARBA" id="ARBA00022679"/>
    </source>
</evidence>
<evidence type="ECO:0000256" key="6">
    <source>
        <dbReference type="ARBA" id="ARBA00022842"/>
    </source>
</evidence>
<dbReference type="NCBIfam" id="TIGR01510">
    <property type="entry name" value="coaD_prev_kdtB"/>
    <property type="match status" value="1"/>
</dbReference>
<feature type="binding site" evidence="9">
    <location>
        <position position="97"/>
    </location>
    <ligand>
        <name>ATP</name>
        <dbReference type="ChEBI" id="CHEBI:30616"/>
    </ligand>
</feature>
<dbReference type="HAMAP" id="MF_00151">
    <property type="entry name" value="PPAT_bact"/>
    <property type="match status" value="1"/>
</dbReference>
<dbReference type="SUPFAM" id="SSF52374">
    <property type="entry name" value="Nucleotidylyl transferase"/>
    <property type="match status" value="1"/>
</dbReference>
<dbReference type="EC" id="2.7.7.3" evidence="9"/>
<dbReference type="InterPro" id="IPR014729">
    <property type="entry name" value="Rossmann-like_a/b/a_fold"/>
</dbReference>
<proteinExistence type="inferred from homology"/>
<comment type="caution">
    <text evidence="11">The sequence shown here is derived from an EMBL/GenBank/DDBJ whole genome shotgun (WGS) entry which is preliminary data.</text>
</comment>
<accession>A0AAW9MV28</accession>
<feature type="binding site" evidence="9">
    <location>
        <begin position="122"/>
        <end position="128"/>
    </location>
    <ligand>
        <name>ATP</name>
        <dbReference type="ChEBI" id="CHEBI:30616"/>
    </ligand>
</feature>
<comment type="subunit">
    <text evidence="9">Homohexamer.</text>
</comment>
<feature type="binding site" evidence="9">
    <location>
        <position position="86"/>
    </location>
    <ligand>
        <name>substrate</name>
    </ligand>
</feature>
<comment type="cofactor">
    <cofactor evidence="9">
        <name>Mg(2+)</name>
        <dbReference type="ChEBI" id="CHEBI:18420"/>
    </cofactor>
</comment>
<feature type="binding site" evidence="9">
    <location>
        <begin position="87"/>
        <end position="89"/>
    </location>
    <ligand>
        <name>ATP</name>
        <dbReference type="ChEBI" id="CHEBI:30616"/>
    </ligand>
</feature>
<evidence type="ECO:0000256" key="5">
    <source>
        <dbReference type="ARBA" id="ARBA00022840"/>
    </source>
</evidence>
<name>A0AAW9MV28_9FIRM</name>
<sequence>MRAIYPGSFDPITYGHLDIIERCSSKFNSVLVAVLNNNSKKSLFDINERVDMIKEVTSNFKNVEVKSFDGLMVDFAKLEGVDVIIRGLRAVSDYEYELQMSLANKTLNPNIETLFLVSSVKYLHLSSSLVKEIASYKGDISSFVPPQIEKRLLNKLNK</sequence>
<dbReference type="NCBIfam" id="TIGR00125">
    <property type="entry name" value="cyt_tran_rel"/>
    <property type="match status" value="1"/>
</dbReference>
<feature type="binding site" evidence="9">
    <location>
        <position position="72"/>
    </location>
    <ligand>
        <name>substrate</name>
    </ligand>
</feature>
<dbReference type="RefSeq" id="WP_324619841.1">
    <property type="nucleotide sequence ID" value="NZ_JAYKOT010000003.1"/>
</dbReference>
<comment type="similarity">
    <text evidence="9">Belongs to the bacterial CoaD family.</text>
</comment>
<comment type="pathway">
    <text evidence="9">Cofactor biosynthesis; coenzyme A biosynthesis; CoA from (R)-pantothenate: step 4/5.</text>
</comment>
<comment type="subcellular location">
    <subcellularLocation>
        <location evidence="9">Cytoplasm</location>
    </subcellularLocation>
</comment>
<keyword evidence="1 9" id="KW-0963">Cytoplasm</keyword>
<evidence type="ECO:0000256" key="7">
    <source>
        <dbReference type="ARBA" id="ARBA00022993"/>
    </source>
</evidence>
<dbReference type="InterPro" id="IPR004821">
    <property type="entry name" value="Cyt_trans-like"/>
</dbReference>
<keyword evidence="3 9" id="KW-0548">Nucleotidyltransferase</keyword>
<gene>
    <name evidence="9 11" type="primary">coaD</name>
    <name evidence="11" type="ORF">VLK81_06500</name>
</gene>
<evidence type="ECO:0000256" key="9">
    <source>
        <dbReference type="HAMAP-Rule" id="MF_00151"/>
    </source>
</evidence>
<feature type="site" description="Transition state stabilizer" evidence="9">
    <location>
        <position position="16"/>
    </location>
</feature>
<feature type="binding site" evidence="9">
    <location>
        <position position="16"/>
    </location>
    <ligand>
        <name>ATP</name>
        <dbReference type="ChEBI" id="CHEBI:30616"/>
    </ligand>
</feature>
<dbReference type="PANTHER" id="PTHR21342:SF1">
    <property type="entry name" value="PHOSPHOPANTETHEINE ADENYLYLTRANSFERASE"/>
    <property type="match status" value="1"/>
</dbReference>